<evidence type="ECO:0000313" key="3">
    <source>
        <dbReference type="EMBL" id="CDS85705.1"/>
    </source>
</evidence>
<feature type="domain" description="Phosphotransferase system EIIB component type 2/3" evidence="2">
    <location>
        <begin position="6"/>
        <end position="64"/>
    </location>
</feature>
<keyword evidence="1 4" id="KW-0808">Transferase</keyword>
<protein>
    <submittedName>
        <fullName evidence="6">PTS sugar transporter subunit IIB</fullName>
    </submittedName>
    <submittedName>
        <fullName evidence="8">PTS system fructose/mannitol family transporter subunit IIB</fullName>
    </submittedName>
    <submittedName>
        <fullName evidence="3">PTS system, fructose/mannitol family IIB component</fullName>
    </submittedName>
    <submittedName>
        <fullName evidence="7">Phosphotransferase system, galactitol-specific IIB component</fullName>
    </submittedName>
    <submittedName>
        <fullName evidence="4">Putative phosphotransferase enzyme IIB component sgcB</fullName>
        <ecNumber evidence="4">2.7.1.69</ecNumber>
    </submittedName>
</protein>
<dbReference type="EMBL" id="CAAJVP010000003">
    <property type="protein sequence ID" value="VHX99648.1"/>
    <property type="molecule type" value="Genomic_DNA"/>
</dbReference>
<dbReference type="CDD" id="cd05566">
    <property type="entry name" value="PTS_IIB_galactitol"/>
    <property type="match status" value="1"/>
</dbReference>
<dbReference type="Pfam" id="PF02302">
    <property type="entry name" value="PTS_IIB"/>
    <property type="match status" value="1"/>
</dbReference>
<dbReference type="InterPro" id="IPR036095">
    <property type="entry name" value="PTS_EIIB-like_sf"/>
</dbReference>
<reference evidence="7 11" key="2">
    <citation type="submission" date="2017-02" db="EMBL/GenBank/DDBJ databases">
        <authorList>
            <consortium name="Pathogen Informatics"/>
        </authorList>
    </citation>
    <scope>NUCLEOTIDE SEQUENCE [LARGE SCALE GENOMIC DNA]</scope>
    <source>
        <strain evidence="9 12">078GUE027</strain>
        <strain evidence="14">clo34</strain>
        <strain evidence="8">Clo34</strain>
        <strain evidence="10">Tl291</strain>
        <strain evidence="13">tl291</strain>
        <strain evidence="7 11">VRECD0157</strain>
    </source>
</reference>
<evidence type="ECO:0000313" key="11">
    <source>
        <dbReference type="Proteomes" id="UP000189137"/>
    </source>
</evidence>
<dbReference type="EMBL" id="DAEPXK010000015">
    <property type="protein sequence ID" value="HBH1542284.1"/>
    <property type="molecule type" value="Genomic_DNA"/>
</dbReference>
<dbReference type="GeneID" id="66354672"/>
<dbReference type="EMBL" id="FUPS01000007">
    <property type="protein sequence ID" value="SJS50228.1"/>
    <property type="molecule type" value="Genomic_DNA"/>
</dbReference>
<evidence type="ECO:0000259" key="2">
    <source>
        <dbReference type="Pfam" id="PF02302"/>
    </source>
</evidence>
<gene>
    <name evidence="4" type="primary">sgcB</name>
    <name evidence="5" type="ORF">BN1095_330098</name>
    <name evidence="3" type="ORF">BN1096_520438</name>
    <name evidence="4" type="ORF">BN1097_630175</name>
    <name evidence="6" type="ORF">KRM00_001766</name>
    <name evidence="10" type="ORF">SAMEA1402366_01086</name>
    <name evidence="8" type="ORF">SAMEA1402399_00467</name>
    <name evidence="9" type="ORF">SAMEA1710456_02705</name>
    <name evidence="7" type="ORF">SAMEA3375112_02232</name>
</gene>
<dbReference type="Gene3D" id="3.40.50.2300">
    <property type="match status" value="1"/>
</dbReference>
<dbReference type="PATRIC" id="fig|1496.1371.peg.1060"/>
<evidence type="ECO:0000313" key="12">
    <source>
        <dbReference type="Proteomes" id="UP000346772"/>
    </source>
</evidence>
<dbReference type="RefSeq" id="WP_003423222.1">
    <property type="nucleotide sequence ID" value="NZ_AP031492.1"/>
</dbReference>
<reference evidence="6" key="3">
    <citation type="journal article" date="2018" name="Genome Biol.">
        <title>SKESA: strategic k-mer extension for scrupulous assemblies.</title>
        <authorList>
            <person name="Souvorov A."/>
            <person name="Agarwala R."/>
            <person name="Lipman D.J."/>
        </authorList>
    </citation>
    <scope>NUCLEOTIDE SEQUENCE</scope>
    <source>
        <strain evidence="6">HN1000</strain>
    </source>
</reference>
<dbReference type="GO" id="GO:0008982">
    <property type="term" value="F:protein-N(PI)-phosphohistidine-sugar phosphotransferase activity"/>
    <property type="evidence" value="ECO:0007669"/>
    <property type="project" value="InterPro"/>
</dbReference>
<dbReference type="EC" id="2.7.1.69" evidence="4"/>
<reference evidence="6" key="4">
    <citation type="submission" date="2021-06" db="EMBL/GenBank/DDBJ databases">
        <authorList>
            <consortium name="NCBI Pathogen Detection Project"/>
        </authorList>
    </citation>
    <scope>NUCLEOTIDE SEQUENCE</scope>
    <source>
        <strain evidence="6">HN1000</strain>
    </source>
</reference>
<evidence type="ECO:0000256" key="1">
    <source>
        <dbReference type="ARBA" id="ARBA00022679"/>
    </source>
</evidence>
<dbReference type="EMBL" id="LK932994">
    <property type="protein sequence ID" value="CDT13841.1"/>
    <property type="molecule type" value="Genomic_DNA"/>
</dbReference>
<evidence type="ECO:0000313" key="10">
    <source>
        <dbReference type="EMBL" id="VHX99648.1"/>
    </source>
</evidence>
<sequence length="100" mass="10596">MKQFNVLSVCGSGTVTSSMVAGKLKEVLGNKGISITTTEARPTEALNLAQSGRFDFITFTSPLQTGDYGIPTINAFACLTGIGEEAFFEEVLTVIEGIDK</sequence>
<dbReference type="EMBL" id="LK932402">
    <property type="protein sequence ID" value="CDS87678.1"/>
    <property type="molecule type" value="Genomic_DNA"/>
</dbReference>
<accession>A0A069AAG9</accession>
<evidence type="ECO:0000313" key="4">
    <source>
        <dbReference type="EMBL" id="CDS87678.1"/>
    </source>
</evidence>
<evidence type="ECO:0000313" key="14">
    <source>
        <dbReference type="Proteomes" id="UP000411588"/>
    </source>
</evidence>
<dbReference type="Proteomes" id="UP000878956">
    <property type="component" value="Unassembled WGS sequence"/>
</dbReference>
<dbReference type="EMBL" id="CAADAN010000001">
    <property type="protein sequence ID" value="VFD29424.1"/>
    <property type="molecule type" value="Genomic_DNA"/>
</dbReference>
<name>A0A069AAG9_CLODI</name>
<dbReference type="AlphaFoldDB" id="A0A069AAG9"/>
<proteinExistence type="predicted"/>
<evidence type="ECO:0000313" key="13">
    <source>
        <dbReference type="Proteomes" id="UP000372533"/>
    </source>
</evidence>
<evidence type="ECO:0000313" key="7">
    <source>
        <dbReference type="EMBL" id="SJS50228.1"/>
    </source>
</evidence>
<dbReference type="SUPFAM" id="SSF52794">
    <property type="entry name" value="PTS system IIB component-like"/>
    <property type="match status" value="1"/>
</dbReference>
<dbReference type="EMBL" id="LK932505">
    <property type="protein sequence ID" value="CDS85705.1"/>
    <property type="molecule type" value="Genomic_DNA"/>
</dbReference>
<reference evidence="4" key="1">
    <citation type="submission" date="2014-07" db="EMBL/GenBank/DDBJ databases">
        <authorList>
            <person name="Monot Marc"/>
        </authorList>
    </citation>
    <scope>NUCLEOTIDE SEQUENCE</scope>
    <source>
        <strain evidence="5">7032989</strain>
        <strain evidence="4">7032994</strain>
    </source>
</reference>
<evidence type="ECO:0000313" key="9">
    <source>
        <dbReference type="EMBL" id="VFD55201.1"/>
    </source>
</evidence>
<keyword evidence="6" id="KW-0762">Sugar transport</keyword>
<dbReference type="GO" id="GO:0009401">
    <property type="term" value="P:phosphoenolpyruvate-dependent sugar phosphotransferase system"/>
    <property type="evidence" value="ECO:0007669"/>
    <property type="project" value="InterPro"/>
</dbReference>
<evidence type="ECO:0000313" key="5">
    <source>
        <dbReference type="EMBL" id="CDT13841.1"/>
    </source>
</evidence>
<dbReference type="InterPro" id="IPR003501">
    <property type="entry name" value="PTS_EIIB_2/3"/>
</dbReference>
<evidence type="ECO:0000313" key="6">
    <source>
        <dbReference type="EMBL" id="HBH1542284.1"/>
    </source>
</evidence>
<organism evidence="4">
    <name type="scientific">Clostridioides difficile</name>
    <name type="common">Peptoclostridium difficile</name>
    <dbReference type="NCBI Taxonomy" id="1496"/>
    <lineage>
        <taxon>Bacteria</taxon>
        <taxon>Bacillati</taxon>
        <taxon>Bacillota</taxon>
        <taxon>Clostridia</taxon>
        <taxon>Peptostreptococcales</taxon>
        <taxon>Peptostreptococcaceae</taxon>
        <taxon>Clostridioides</taxon>
    </lineage>
</organism>
<keyword evidence="6" id="KW-0813">Transport</keyword>
<dbReference type="Proteomes" id="UP000346772">
    <property type="component" value="Unassembled WGS sequence"/>
</dbReference>
<evidence type="ECO:0000313" key="8">
    <source>
        <dbReference type="EMBL" id="VFD29424.1"/>
    </source>
</evidence>
<dbReference type="Proteomes" id="UP000189137">
    <property type="component" value="Unassembled WGS sequence"/>
</dbReference>
<dbReference type="EMBL" id="CAADAT010000016">
    <property type="protein sequence ID" value="VFD55201.1"/>
    <property type="molecule type" value="Genomic_DNA"/>
</dbReference>
<dbReference type="Proteomes" id="UP000411588">
    <property type="component" value="Unassembled WGS sequence"/>
</dbReference>
<dbReference type="Proteomes" id="UP000372533">
    <property type="component" value="Unassembled WGS sequence"/>
</dbReference>